<accession>A0ABQ9GYN6</accession>
<protein>
    <submittedName>
        <fullName evidence="1">Uncharacterized protein</fullName>
    </submittedName>
</protein>
<keyword evidence="2" id="KW-1185">Reference proteome</keyword>
<gene>
    <name evidence="1" type="ORF">PR048_021538</name>
</gene>
<sequence length="642" mass="71430">MARVLCSIPRRMKMIAAPEYIRLPNYVVPTQCSETESAKSQAGGLLPLNLDFTMNAEWEDKGPHKELYLVRAEGVASQSDMCRVVGSVPYDKSETVRNPSGHQGPGYGTLTACGTTSSIENRRPPTILFCILPLPTSYVGGERSSSGRHMHESSDKHPLQFTAVSPENTFVFTRVLVLAECARRDACVDCWVARSGFAPDGLVGRGSGWGRGCSRRVRLICISVGAVKLEETRAEIWRLICVARLGEWRSGVWLGEFLATLFRVGGSVEEQIIGLESSLVLYSGQGTPPTRVLSDQLAIGLGRRTRLCKGNAVNFVSFRRHIKREQEFAQQLRVVQNFGEKYYERTFLVCTIHHLKATASQFKRSLIGFLRALALAPRNMQAGSLLLRREEETMVHWLSRRRRRRNVVVYSSRLCLTCTPNQPQTVPSRSCSYTLQLCAWPLAERTSKALLPASSPLPPSSRPFCTSYLSLAQRPVRRVVQPIPDQSPNSWLNSDLGLVNNCHFPAPLHYSTVREDGGYAYLVYIFATPGSSFPQSHPGAAVVWWSEYSPFQFPVGSLGFQDDVAVGRQALSGRFRSRFPTPLHSVRIAQDNLIHISLSNLYSVYDAGETGDSRENPPTNGIVWHDSHMRKSGVTRPGVESE</sequence>
<comment type="caution">
    <text evidence="1">The sequence shown here is derived from an EMBL/GenBank/DDBJ whole genome shotgun (WGS) entry which is preliminary data.</text>
</comment>
<dbReference type="Proteomes" id="UP001159363">
    <property type="component" value="Chromosome 7"/>
</dbReference>
<proteinExistence type="predicted"/>
<dbReference type="EMBL" id="JARBHB010000008">
    <property type="protein sequence ID" value="KAJ8877086.1"/>
    <property type="molecule type" value="Genomic_DNA"/>
</dbReference>
<evidence type="ECO:0000313" key="1">
    <source>
        <dbReference type="EMBL" id="KAJ8877086.1"/>
    </source>
</evidence>
<reference evidence="1 2" key="1">
    <citation type="submission" date="2023-02" db="EMBL/GenBank/DDBJ databases">
        <title>LHISI_Scaffold_Assembly.</title>
        <authorList>
            <person name="Stuart O.P."/>
            <person name="Cleave R."/>
            <person name="Magrath M.J.L."/>
            <person name="Mikheyev A.S."/>
        </authorList>
    </citation>
    <scope>NUCLEOTIDE SEQUENCE [LARGE SCALE GENOMIC DNA]</scope>
    <source>
        <strain evidence="1">Daus_M_001</strain>
        <tissue evidence="1">Leg muscle</tissue>
    </source>
</reference>
<name>A0ABQ9GYN6_9NEOP</name>
<evidence type="ECO:0000313" key="2">
    <source>
        <dbReference type="Proteomes" id="UP001159363"/>
    </source>
</evidence>
<organism evidence="1 2">
    <name type="scientific">Dryococelus australis</name>
    <dbReference type="NCBI Taxonomy" id="614101"/>
    <lineage>
        <taxon>Eukaryota</taxon>
        <taxon>Metazoa</taxon>
        <taxon>Ecdysozoa</taxon>
        <taxon>Arthropoda</taxon>
        <taxon>Hexapoda</taxon>
        <taxon>Insecta</taxon>
        <taxon>Pterygota</taxon>
        <taxon>Neoptera</taxon>
        <taxon>Polyneoptera</taxon>
        <taxon>Phasmatodea</taxon>
        <taxon>Verophasmatodea</taxon>
        <taxon>Anareolatae</taxon>
        <taxon>Phasmatidae</taxon>
        <taxon>Eurycanthinae</taxon>
        <taxon>Dryococelus</taxon>
    </lineage>
</organism>